<keyword evidence="1" id="KW-0472">Membrane</keyword>
<evidence type="ECO:0000313" key="3">
    <source>
        <dbReference type="Proteomes" id="UP000323164"/>
    </source>
</evidence>
<accession>A0A5D8YS81</accession>
<dbReference type="Proteomes" id="UP000323164">
    <property type="component" value="Unassembled WGS sequence"/>
</dbReference>
<organism evidence="2 3">
    <name type="scientific">Cognatilysobacter lacus</name>
    <dbReference type="NCBI Taxonomy" id="1643323"/>
    <lineage>
        <taxon>Bacteria</taxon>
        <taxon>Pseudomonadati</taxon>
        <taxon>Pseudomonadota</taxon>
        <taxon>Gammaproteobacteria</taxon>
        <taxon>Lysobacterales</taxon>
        <taxon>Lysobacteraceae</taxon>
        <taxon>Cognatilysobacter</taxon>
    </lineage>
</organism>
<reference evidence="2 3" key="1">
    <citation type="submission" date="2019-08" db="EMBL/GenBank/DDBJ databases">
        <title>Draft genome sequence of Lysobacter sp. UKS-15.</title>
        <authorList>
            <person name="Im W.-T."/>
        </authorList>
    </citation>
    <scope>NUCLEOTIDE SEQUENCE [LARGE SCALE GENOMIC DNA]</scope>
    <source>
        <strain evidence="2 3">UKS-15</strain>
    </source>
</reference>
<evidence type="ECO:0000313" key="2">
    <source>
        <dbReference type="EMBL" id="TZF85240.1"/>
    </source>
</evidence>
<keyword evidence="1" id="KW-1133">Transmembrane helix</keyword>
<dbReference type="AlphaFoldDB" id="A0A5D8YS81"/>
<evidence type="ECO:0000256" key="1">
    <source>
        <dbReference type="SAM" id="Phobius"/>
    </source>
</evidence>
<sequence length="145" mass="16224">MRAPMRCINCGARLTVVARSRIAYAALLMLGIAVCMYLTGLAYDHLFAEPGVHFRDLGKGRATLWVLPLAMPFLWLLDRYMNPKMTLKVVPPSIGRPLTEDEKAQISHFGITYNDEYFSFGEADFDHLTEAIAYAQAHRRSSAGA</sequence>
<feature type="transmembrane region" description="Helical" evidence="1">
    <location>
        <begin position="21"/>
        <end position="42"/>
    </location>
</feature>
<protein>
    <submittedName>
        <fullName evidence="2">Uncharacterized protein</fullName>
    </submittedName>
</protein>
<dbReference type="RefSeq" id="WP_149353643.1">
    <property type="nucleotide sequence ID" value="NZ_VTRV01000174.1"/>
</dbReference>
<dbReference type="EMBL" id="VTRV01000174">
    <property type="protein sequence ID" value="TZF85240.1"/>
    <property type="molecule type" value="Genomic_DNA"/>
</dbReference>
<name>A0A5D8YS81_9GAMM</name>
<gene>
    <name evidence="2" type="ORF">FW784_12370</name>
</gene>
<keyword evidence="3" id="KW-1185">Reference proteome</keyword>
<proteinExistence type="predicted"/>
<comment type="caution">
    <text evidence="2">The sequence shown here is derived from an EMBL/GenBank/DDBJ whole genome shotgun (WGS) entry which is preliminary data.</text>
</comment>
<feature type="transmembrane region" description="Helical" evidence="1">
    <location>
        <begin position="62"/>
        <end position="78"/>
    </location>
</feature>
<keyword evidence="1" id="KW-0812">Transmembrane</keyword>